<dbReference type="Proteomes" id="UP000000739">
    <property type="component" value="Chromosome"/>
</dbReference>
<dbReference type="GO" id="GO:0030313">
    <property type="term" value="C:cell envelope"/>
    <property type="evidence" value="ECO:0007669"/>
    <property type="project" value="UniProtKB-SubCell"/>
</dbReference>
<organism evidence="4 5">
    <name type="scientific">Desulfatibacillum aliphaticivorans</name>
    <dbReference type="NCBI Taxonomy" id="218208"/>
    <lineage>
        <taxon>Bacteria</taxon>
        <taxon>Pseudomonadati</taxon>
        <taxon>Thermodesulfobacteriota</taxon>
        <taxon>Desulfobacteria</taxon>
        <taxon>Desulfobacterales</taxon>
        <taxon>Desulfatibacillaceae</taxon>
        <taxon>Desulfatibacillum</taxon>
    </lineage>
</organism>
<dbReference type="eggNOG" id="COG0715">
    <property type="taxonomic scope" value="Bacteria"/>
</dbReference>
<evidence type="ECO:0000313" key="4">
    <source>
        <dbReference type="EMBL" id="ACL03080.1"/>
    </source>
</evidence>
<dbReference type="InterPro" id="IPR006311">
    <property type="entry name" value="TAT_signal"/>
</dbReference>
<dbReference type="RefSeq" id="WP_012610515.1">
    <property type="nucleotide sequence ID" value="NC_011768.1"/>
</dbReference>
<comment type="subunit">
    <text evidence="2">Heterodimer of a large and a small subunit.</text>
</comment>
<dbReference type="InterPro" id="IPR019546">
    <property type="entry name" value="TAT_signal_bac_arc"/>
</dbReference>
<dbReference type="NCBIfam" id="TIGR01409">
    <property type="entry name" value="TAT_signal_seq"/>
    <property type="match status" value="1"/>
</dbReference>
<dbReference type="PROSITE" id="PS51318">
    <property type="entry name" value="TAT"/>
    <property type="match status" value="1"/>
</dbReference>
<evidence type="ECO:0000256" key="3">
    <source>
        <dbReference type="ARBA" id="ARBA00023014"/>
    </source>
</evidence>
<proteinExistence type="predicted"/>
<reference evidence="4 5" key="1">
    <citation type="journal article" date="2012" name="Environ. Microbiol.">
        <title>The genome sequence of Desulfatibacillum alkenivorans AK-01: a blueprint for anaerobic alkane oxidation.</title>
        <authorList>
            <person name="Callaghan A.V."/>
            <person name="Morris B.E."/>
            <person name="Pereira I.A."/>
            <person name="McInerney M.J."/>
            <person name="Austin R.N."/>
            <person name="Groves J.T."/>
            <person name="Kukor J.J."/>
            <person name="Suflita J.M."/>
            <person name="Young L.Y."/>
            <person name="Zylstra G.J."/>
            <person name="Wawrik B."/>
        </authorList>
    </citation>
    <scope>NUCLEOTIDE SEQUENCE [LARGE SCALE GENOMIC DNA]</scope>
    <source>
        <strain evidence="4 5">AK-01</strain>
    </source>
</reference>
<gene>
    <name evidence="4" type="ordered locus">Dalk_1380</name>
</gene>
<dbReference type="Gene3D" id="3.40.190.10">
    <property type="entry name" value="Periplasmic binding protein-like II"/>
    <property type="match status" value="1"/>
</dbReference>
<keyword evidence="5" id="KW-1185">Reference proteome</keyword>
<accession>B8F9Y4</accession>
<keyword evidence="3" id="KW-0411">Iron-sulfur</keyword>
<keyword evidence="3" id="KW-0479">Metal-binding</keyword>
<dbReference type="SUPFAM" id="SSF53850">
    <property type="entry name" value="Periplasmic binding protein-like II"/>
    <property type="match status" value="1"/>
</dbReference>
<dbReference type="AlphaFoldDB" id="B8F9Y4"/>
<dbReference type="KEGG" id="dal:Dalk_1380"/>
<dbReference type="Pfam" id="PF13379">
    <property type="entry name" value="NMT1_2"/>
    <property type="match status" value="1"/>
</dbReference>
<name>B8F9Y4_DESAL</name>
<evidence type="ECO:0000256" key="1">
    <source>
        <dbReference type="ARBA" id="ARBA00004196"/>
    </source>
</evidence>
<protein>
    <submittedName>
        <fullName evidence="4">ABC-type nitrate/sulfonate/bicarbonate transport system, periplasmic components</fullName>
    </submittedName>
</protein>
<dbReference type="GO" id="GO:0051536">
    <property type="term" value="F:iron-sulfur cluster binding"/>
    <property type="evidence" value="ECO:0007669"/>
    <property type="project" value="UniProtKB-KW"/>
</dbReference>
<sequence length="386" mass="41410">MKKLTRRNFMKGAGALTLGAAISPLAPRMAWSSTPTIKMAYILSDHHAPLMLAATNGEMFEEKYKTWLKPLNPAKLYELYDNGSPIARVQLIPTKKGPDVEKLVAQGSVDIAISGTQAILMSVDKGVDTKIISPLQTAGNVFVLNKDVPAQDWKAFVSYVKGQGKQFKIGMPGPHTVAAIIFRSALEYEGVSYTEDSTDRKADVLFINMKGHGNLVAALNNKISEGIIGAQPFPSVTIDQGVGRLILNLQDVPPAQRWAGHACCSLEATSKFLTQDPALAAKALSLMALGVDLANTRKDLTAKTCSAWLGVSESVETVAMQSMTYTTTATPRWISSVDEYAKTMDGMGMFTGKLKGAQGEALASAAFDFSMMNGVTEQLKAKGLIA</sequence>
<keyword evidence="3" id="KW-0408">Iron</keyword>
<evidence type="ECO:0000256" key="2">
    <source>
        <dbReference type="ARBA" id="ARBA00011771"/>
    </source>
</evidence>
<dbReference type="HOGENOM" id="CLU_028871_10_4_7"/>
<evidence type="ECO:0000313" key="5">
    <source>
        <dbReference type="Proteomes" id="UP000000739"/>
    </source>
</evidence>
<dbReference type="PANTHER" id="PTHR30024">
    <property type="entry name" value="ALIPHATIC SULFONATES-BINDING PROTEIN-RELATED"/>
    <property type="match status" value="1"/>
</dbReference>
<comment type="subcellular location">
    <subcellularLocation>
        <location evidence="1">Cell envelope</location>
    </subcellularLocation>
</comment>
<dbReference type="EMBL" id="CP001322">
    <property type="protein sequence ID" value="ACL03080.1"/>
    <property type="molecule type" value="Genomic_DNA"/>
</dbReference>